<evidence type="ECO:0000256" key="3">
    <source>
        <dbReference type="ARBA" id="ARBA00022630"/>
    </source>
</evidence>
<dbReference type="Pfam" id="PF00258">
    <property type="entry name" value="Flavodoxin_1"/>
    <property type="match status" value="1"/>
</dbReference>
<dbReference type="GO" id="GO:0019344">
    <property type="term" value="P:cysteine biosynthetic process"/>
    <property type="evidence" value="ECO:0007669"/>
    <property type="project" value="UniProtKB-KW"/>
</dbReference>
<evidence type="ECO:0000313" key="12">
    <source>
        <dbReference type="Proteomes" id="UP000428260"/>
    </source>
</evidence>
<feature type="domain" description="Flavodoxin-like" evidence="9">
    <location>
        <begin position="20"/>
        <end position="158"/>
    </location>
</feature>
<evidence type="ECO:0000256" key="2">
    <source>
        <dbReference type="ARBA" id="ARBA00001974"/>
    </source>
</evidence>
<dbReference type="InterPro" id="IPR001709">
    <property type="entry name" value="Flavoprot_Pyr_Nucl_cyt_Rdtase"/>
</dbReference>
<name>A0A6I6JMY3_9BACT</name>
<comment type="cofactor">
    <cofactor evidence="2">
        <name>FAD</name>
        <dbReference type="ChEBI" id="CHEBI:57692"/>
    </cofactor>
</comment>
<keyword evidence="5" id="KW-0274">FAD</keyword>
<dbReference type="InterPro" id="IPR023173">
    <property type="entry name" value="NADPH_Cyt_P450_Rdtase_alpha"/>
</dbReference>
<dbReference type="PRINTS" id="PR00369">
    <property type="entry name" value="FLAVODOXIN"/>
</dbReference>
<evidence type="ECO:0000256" key="4">
    <source>
        <dbReference type="ARBA" id="ARBA00022643"/>
    </source>
</evidence>
<keyword evidence="7" id="KW-0560">Oxidoreductase</keyword>
<dbReference type="PROSITE" id="PS50902">
    <property type="entry name" value="FLAVODOXIN_LIKE"/>
    <property type="match status" value="1"/>
</dbReference>
<dbReference type="Gene3D" id="1.20.990.10">
    <property type="entry name" value="NADPH-cytochrome p450 Reductase, Chain A, domain 3"/>
    <property type="match status" value="1"/>
</dbReference>
<dbReference type="Proteomes" id="UP000428260">
    <property type="component" value="Chromosome"/>
</dbReference>
<dbReference type="PANTHER" id="PTHR19384:SF128">
    <property type="entry name" value="NADPH OXIDOREDUCTASE A"/>
    <property type="match status" value="1"/>
</dbReference>
<dbReference type="KEGG" id="mcos:GM418_11595"/>
<gene>
    <name evidence="11" type="ORF">GM418_11595</name>
</gene>
<dbReference type="InterPro" id="IPR008254">
    <property type="entry name" value="Flavodoxin/NO_synth"/>
</dbReference>
<dbReference type="GO" id="GO:0010181">
    <property type="term" value="F:FMN binding"/>
    <property type="evidence" value="ECO:0007669"/>
    <property type="project" value="InterPro"/>
</dbReference>
<evidence type="ECO:0000313" key="11">
    <source>
        <dbReference type="EMBL" id="QGY44275.1"/>
    </source>
</evidence>
<dbReference type="InterPro" id="IPR029039">
    <property type="entry name" value="Flavoprotein-like_sf"/>
</dbReference>
<keyword evidence="6" id="KW-0521">NADP</keyword>
<sequence>MLTTAIKKIFGKKKLSPTELTVLFGGHSGNSEFIAKESFKYFKQNGINARLADMSKYNFDRLPEENFLLVVVSTHGEGEPPSEARKFYRRLFANDTPDLKKLRFSVCALGDSSYEKFCQTGKEIDQRLEELGASRFLERVDCDVEFNQTAAQWVSTFLGKYRSGKPKNTAANIQRNNNKEYFGATVKNRYALDKTAEPLVYHLVLTVDDKNFNYLPGDSVSIVPQNPAALVSALIEKLGSTPENQVTYKDKNYTLEELLTKRIEITTISKRLLERYLKISKNPELKKLLSDEKKFRNYLETSDAIDLLTDFPWKGNLDELSEIFRPIQPRLYSVASSIKSNPDELHLMVKLICLQVHERTRLGACSSYLNQWIKPGTRIKLKVIPNKAFRLPKSNQPIIMIGAGTGIAPFRAFMQELVAENQNNPAWLIFGEKHAHRDFFYQEEWQDLFDKSTLTRFDVAFSRDSAKKIYVQHQLEKHAILFYEWLESGAHVYVCGSVKMGHDVRKAAISSLSEVLQPGAKAVAYIEKLEEDDRWHEDLY</sequence>
<keyword evidence="12" id="KW-1185">Reference proteome</keyword>
<keyword evidence="3" id="KW-0285">Flavoprotein</keyword>
<evidence type="ECO:0000259" key="10">
    <source>
        <dbReference type="PROSITE" id="PS51384"/>
    </source>
</evidence>
<dbReference type="SUPFAM" id="SSF63380">
    <property type="entry name" value="Riboflavin synthase domain-like"/>
    <property type="match status" value="1"/>
</dbReference>
<dbReference type="SUPFAM" id="SSF52218">
    <property type="entry name" value="Flavoproteins"/>
    <property type="match status" value="1"/>
</dbReference>
<dbReference type="InterPro" id="IPR017938">
    <property type="entry name" value="Riboflavin_synthase-like_b-brl"/>
</dbReference>
<dbReference type="Gene3D" id="2.40.30.10">
    <property type="entry name" value="Translation factors"/>
    <property type="match status" value="1"/>
</dbReference>
<dbReference type="RefSeq" id="WP_158866205.1">
    <property type="nucleotide sequence ID" value="NZ_CP046401.1"/>
</dbReference>
<dbReference type="Gene3D" id="3.40.50.80">
    <property type="entry name" value="Nucleotide-binding domain of ferredoxin-NADP reductase (FNR) module"/>
    <property type="match status" value="1"/>
</dbReference>
<protein>
    <submittedName>
        <fullName evidence="11">Sulfite reductase [NADPH] flavoprotein alpha-component</fullName>
    </submittedName>
</protein>
<dbReference type="InterPro" id="IPR001094">
    <property type="entry name" value="Flavdoxin-like"/>
</dbReference>
<evidence type="ECO:0000256" key="7">
    <source>
        <dbReference type="ARBA" id="ARBA00023002"/>
    </source>
</evidence>
<dbReference type="InterPro" id="IPR039261">
    <property type="entry name" value="FNR_nucleotide-bd"/>
</dbReference>
<dbReference type="Pfam" id="PF00667">
    <property type="entry name" value="FAD_binding_1"/>
    <property type="match status" value="1"/>
</dbReference>
<dbReference type="Pfam" id="PF00175">
    <property type="entry name" value="NAD_binding_1"/>
    <property type="match status" value="1"/>
</dbReference>
<organism evidence="11 12">
    <name type="scientific">Maribellus comscasis</name>
    <dbReference type="NCBI Taxonomy" id="2681766"/>
    <lineage>
        <taxon>Bacteria</taxon>
        <taxon>Pseudomonadati</taxon>
        <taxon>Bacteroidota</taxon>
        <taxon>Bacteroidia</taxon>
        <taxon>Marinilabiliales</taxon>
        <taxon>Prolixibacteraceae</taxon>
        <taxon>Maribellus</taxon>
    </lineage>
</organism>
<dbReference type="PROSITE" id="PS51384">
    <property type="entry name" value="FAD_FR"/>
    <property type="match status" value="1"/>
</dbReference>
<dbReference type="InterPro" id="IPR003097">
    <property type="entry name" value="CysJ-like_FAD-binding"/>
</dbReference>
<evidence type="ECO:0000256" key="5">
    <source>
        <dbReference type="ARBA" id="ARBA00022827"/>
    </source>
</evidence>
<dbReference type="PRINTS" id="PR00371">
    <property type="entry name" value="FPNCR"/>
</dbReference>
<evidence type="ECO:0000259" key="9">
    <source>
        <dbReference type="PROSITE" id="PS50902"/>
    </source>
</evidence>
<reference evidence="11 12" key="1">
    <citation type="submission" date="2019-11" db="EMBL/GenBank/DDBJ databases">
        <authorList>
            <person name="Zheng R.K."/>
            <person name="Sun C.M."/>
        </authorList>
    </citation>
    <scope>NUCLEOTIDE SEQUENCE [LARGE SCALE GENOMIC DNA]</scope>
    <source>
        <strain evidence="11 12">WC007</strain>
    </source>
</reference>
<dbReference type="SUPFAM" id="SSF52343">
    <property type="entry name" value="Ferredoxin reductase-like, C-terminal NADP-linked domain"/>
    <property type="match status" value="1"/>
</dbReference>
<evidence type="ECO:0000256" key="8">
    <source>
        <dbReference type="ARBA" id="ARBA00023192"/>
    </source>
</evidence>
<accession>A0A6I6JMY3</accession>
<feature type="domain" description="FAD-binding FR-type" evidence="10">
    <location>
        <begin position="179"/>
        <end position="392"/>
    </location>
</feature>
<dbReference type="PANTHER" id="PTHR19384">
    <property type="entry name" value="NITRIC OXIDE SYNTHASE-RELATED"/>
    <property type="match status" value="1"/>
</dbReference>
<dbReference type="EMBL" id="CP046401">
    <property type="protein sequence ID" value="QGY44275.1"/>
    <property type="molecule type" value="Genomic_DNA"/>
</dbReference>
<keyword evidence="4" id="KW-0288">FMN</keyword>
<dbReference type="InterPro" id="IPR001433">
    <property type="entry name" value="OxRdtase_FAD/NAD-bd"/>
</dbReference>
<dbReference type="GO" id="GO:0050660">
    <property type="term" value="F:flavin adenine dinucleotide binding"/>
    <property type="evidence" value="ECO:0007669"/>
    <property type="project" value="TreeGrafter"/>
</dbReference>
<dbReference type="GO" id="GO:0005829">
    <property type="term" value="C:cytosol"/>
    <property type="evidence" value="ECO:0007669"/>
    <property type="project" value="TreeGrafter"/>
</dbReference>
<dbReference type="Gene3D" id="3.40.50.360">
    <property type="match status" value="1"/>
</dbReference>
<dbReference type="AlphaFoldDB" id="A0A6I6JMY3"/>
<evidence type="ECO:0000256" key="6">
    <source>
        <dbReference type="ARBA" id="ARBA00022857"/>
    </source>
</evidence>
<keyword evidence="8" id="KW-0198">Cysteine biosynthesis</keyword>
<dbReference type="InterPro" id="IPR017927">
    <property type="entry name" value="FAD-bd_FR_type"/>
</dbReference>
<evidence type="ECO:0000256" key="1">
    <source>
        <dbReference type="ARBA" id="ARBA00001917"/>
    </source>
</evidence>
<proteinExistence type="predicted"/>
<comment type="cofactor">
    <cofactor evidence="1">
        <name>FMN</name>
        <dbReference type="ChEBI" id="CHEBI:58210"/>
    </cofactor>
</comment>
<keyword evidence="8" id="KW-0028">Amino-acid biosynthesis</keyword>
<dbReference type="GO" id="GO:0016491">
    <property type="term" value="F:oxidoreductase activity"/>
    <property type="evidence" value="ECO:0007669"/>
    <property type="project" value="UniProtKB-KW"/>
</dbReference>